<dbReference type="RefSeq" id="WP_237967226.1">
    <property type="nucleotide sequence ID" value="NZ_JAKNHQ010000038.1"/>
</dbReference>
<sequence length="100" mass="11173">MHLGTRIYELIRRYGFYIGVVPSLIAFVLPENYFSISIPLLLFAVLLISLSFYYGRIPEGLAEKRRAIAKATVYGVCTALALFAACLLAAFLLHPETFGR</sequence>
<dbReference type="Proteomes" id="UP001298681">
    <property type="component" value="Unassembled WGS sequence"/>
</dbReference>
<dbReference type="EMBL" id="JAKNHQ010000038">
    <property type="protein sequence ID" value="MCG4611979.1"/>
    <property type="molecule type" value="Genomic_DNA"/>
</dbReference>
<reference evidence="2 3" key="1">
    <citation type="submission" date="2022-01" db="EMBL/GenBank/DDBJ databases">
        <title>Collection of gut derived symbiotic bacterial strains cultured from healthy donors.</title>
        <authorList>
            <person name="Lin H."/>
            <person name="Kohout C."/>
            <person name="Waligurski E."/>
            <person name="Pamer E.G."/>
        </authorList>
    </citation>
    <scope>NUCLEOTIDE SEQUENCE [LARGE SCALE GENOMIC DNA]</scope>
    <source>
        <strain evidence="2 3">DFI.7.58</strain>
    </source>
</reference>
<accession>A0ABS9MMD5</accession>
<feature type="transmembrane region" description="Helical" evidence="1">
    <location>
        <begin position="14"/>
        <end position="30"/>
    </location>
</feature>
<organism evidence="2 3">
    <name type="scientific">Anaeromassilibacillus senegalensis</name>
    <dbReference type="NCBI Taxonomy" id="1673717"/>
    <lineage>
        <taxon>Bacteria</taxon>
        <taxon>Bacillati</taxon>
        <taxon>Bacillota</taxon>
        <taxon>Clostridia</taxon>
        <taxon>Eubacteriales</taxon>
        <taxon>Acutalibacteraceae</taxon>
        <taxon>Anaeromassilibacillus</taxon>
    </lineage>
</organism>
<proteinExistence type="predicted"/>
<keyword evidence="1" id="KW-1133">Transmembrane helix</keyword>
<feature type="transmembrane region" description="Helical" evidence="1">
    <location>
        <begin position="67"/>
        <end position="93"/>
    </location>
</feature>
<name>A0ABS9MMD5_9FIRM</name>
<keyword evidence="1" id="KW-0812">Transmembrane</keyword>
<keyword evidence="1" id="KW-0472">Membrane</keyword>
<evidence type="ECO:0000256" key="1">
    <source>
        <dbReference type="SAM" id="Phobius"/>
    </source>
</evidence>
<feature type="transmembrane region" description="Helical" evidence="1">
    <location>
        <begin position="36"/>
        <end position="55"/>
    </location>
</feature>
<evidence type="ECO:0000313" key="2">
    <source>
        <dbReference type="EMBL" id="MCG4611979.1"/>
    </source>
</evidence>
<evidence type="ECO:0000313" key="3">
    <source>
        <dbReference type="Proteomes" id="UP001298681"/>
    </source>
</evidence>
<keyword evidence="3" id="KW-1185">Reference proteome</keyword>
<comment type="caution">
    <text evidence="2">The sequence shown here is derived from an EMBL/GenBank/DDBJ whole genome shotgun (WGS) entry which is preliminary data.</text>
</comment>
<gene>
    <name evidence="2" type="ORF">L0P57_13715</name>
</gene>
<protein>
    <submittedName>
        <fullName evidence="2">Uncharacterized protein</fullName>
    </submittedName>
</protein>